<gene>
    <name evidence="1" type="ORF">ACIOUF_24815</name>
</gene>
<dbReference type="RefSeq" id="WP_401234010.1">
    <property type="nucleotide sequence ID" value="NZ_JBIUVY010000065.1"/>
</dbReference>
<evidence type="ECO:0000313" key="2">
    <source>
        <dbReference type="Proteomes" id="UP001617296"/>
    </source>
</evidence>
<protein>
    <submittedName>
        <fullName evidence="1">Uncharacterized protein</fullName>
    </submittedName>
</protein>
<sequence length="277" mass="31923">MDRPAGKILEGCQMISVPFNGGDAVTMISLELVDFINRHRAEGAPTLAHSDLLKKVPRVLKKDAGKFSHIYLDSLNRRQKCYRLPKRESCLMAMSYSYELQAAVFDHMTELELRLAQRTAFPIPQTRSDALRLAADLDEQNARLVRENKDLKLRLEAPEPTFQAGLTPVQFSRTLNGVNTQRINQFLLDTDWIYNDESDPDRSPKYRTRSRARDNYLAEDVRSFARPGQKPILTYSLTLLLAGSRRLHEWYLQQKLPMKSTWNGSLIQRPACWEDLQ</sequence>
<keyword evidence="2" id="KW-1185">Reference proteome</keyword>
<name>A0ABW8DQQ0_9PSED</name>
<accession>A0ABW8DQQ0</accession>
<evidence type="ECO:0000313" key="1">
    <source>
        <dbReference type="EMBL" id="MFJ2289538.1"/>
    </source>
</evidence>
<organism evidence="1 2">
    <name type="scientific">Pseudomonas iridis</name>
    <dbReference type="NCBI Taxonomy" id="2710587"/>
    <lineage>
        <taxon>Bacteria</taxon>
        <taxon>Pseudomonadati</taxon>
        <taxon>Pseudomonadota</taxon>
        <taxon>Gammaproteobacteria</taxon>
        <taxon>Pseudomonadales</taxon>
        <taxon>Pseudomonadaceae</taxon>
        <taxon>Pseudomonas</taxon>
    </lineage>
</organism>
<reference evidence="1 2" key="1">
    <citation type="submission" date="2024-10" db="EMBL/GenBank/DDBJ databases">
        <title>The Natural Products Discovery Center: Release of the First 8490 Sequenced Strains for Exploring Actinobacteria Biosynthetic Diversity.</title>
        <authorList>
            <person name="Kalkreuter E."/>
            <person name="Kautsar S.A."/>
            <person name="Yang D."/>
            <person name="Bader C.D."/>
            <person name="Teijaro C.N."/>
            <person name="Fluegel L."/>
            <person name="Davis C.M."/>
            <person name="Simpson J.R."/>
            <person name="Lauterbach L."/>
            <person name="Steele A.D."/>
            <person name="Gui C."/>
            <person name="Meng S."/>
            <person name="Li G."/>
            <person name="Viehrig K."/>
            <person name="Ye F."/>
            <person name="Su P."/>
            <person name="Kiefer A.F."/>
            <person name="Nichols A."/>
            <person name="Cepeda A.J."/>
            <person name="Yan W."/>
            <person name="Fan B."/>
            <person name="Jiang Y."/>
            <person name="Adhikari A."/>
            <person name="Zheng C.-J."/>
            <person name="Schuster L."/>
            <person name="Cowan T.M."/>
            <person name="Smanski M.J."/>
            <person name="Chevrette M.G."/>
            <person name="De Carvalho L.P.S."/>
            <person name="Shen B."/>
        </authorList>
    </citation>
    <scope>NUCLEOTIDE SEQUENCE [LARGE SCALE GENOMIC DNA]</scope>
    <source>
        <strain evidence="1 2">NPDC087689</strain>
    </source>
</reference>
<comment type="caution">
    <text evidence="1">The sequence shown here is derived from an EMBL/GenBank/DDBJ whole genome shotgun (WGS) entry which is preliminary data.</text>
</comment>
<dbReference type="EMBL" id="JBIUVY010000065">
    <property type="protein sequence ID" value="MFJ2289538.1"/>
    <property type="molecule type" value="Genomic_DNA"/>
</dbReference>
<proteinExistence type="predicted"/>
<dbReference type="Proteomes" id="UP001617296">
    <property type="component" value="Unassembled WGS sequence"/>
</dbReference>